<name>A0A1J7ISR9_9PEZI</name>
<evidence type="ECO:0000313" key="4">
    <source>
        <dbReference type="Proteomes" id="UP000182658"/>
    </source>
</evidence>
<keyword evidence="2" id="KW-0732">Signal</keyword>
<protein>
    <submittedName>
        <fullName evidence="3">Uncharacterized protein</fullName>
    </submittedName>
</protein>
<dbReference type="InParanoid" id="A0A1J7ISR9"/>
<evidence type="ECO:0000256" key="2">
    <source>
        <dbReference type="SAM" id="SignalP"/>
    </source>
</evidence>
<reference evidence="3 4" key="1">
    <citation type="submission" date="2016-10" db="EMBL/GenBank/DDBJ databases">
        <title>Draft genome sequence of Coniochaeta ligniaria NRRL30616, a lignocellulolytic fungus for bioabatement of inhibitors in plant biomass hydrolysates.</title>
        <authorList>
            <consortium name="DOE Joint Genome Institute"/>
            <person name="Jimenez D.J."/>
            <person name="Hector R.E."/>
            <person name="Riley R."/>
            <person name="Sun H."/>
            <person name="Grigoriev I.V."/>
            <person name="Van Elsas J.D."/>
            <person name="Nichols N.N."/>
        </authorList>
    </citation>
    <scope>NUCLEOTIDE SEQUENCE [LARGE SCALE GENOMIC DNA]</scope>
    <source>
        <strain evidence="3 4">NRRL 30616</strain>
    </source>
</reference>
<organism evidence="3 4">
    <name type="scientific">Coniochaeta ligniaria NRRL 30616</name>
    <dbReference type="NCBI Taxonomy" id="1408157"/>
    <lineage>
        <taxon>Eukaryota</taxon>
        <taxon>Fungi</taxon>
        <taxon>Dikarya</taxon>
        <taxon>Ascomycota</taxon>
        <taxon>Pezizomycotina</taxon>
        <taxon>Sordariomycetes</taxon>
        <taxon>Sordariomycetidae</taxon>
        <taxon>Coniochaetales</taxon>
        <taxon>Coniochaetaceae</taxon>
        <taxon>Coniochaeta</taxon>
    </lineage>
</organism>
<feature type="signal peptide" evidence="2">
    <location>
        <begin position="1"/>
        <end position="22"/>
    </location>
</feature>
<evidence type="ECO:0000313" key="3">
    <source>
        <dbReference type="EMBL" id="OIW24145.1"/>
    </source>
</evidence>
<feature type="compositionally biased region" description="Polar residues" evidence="1">
    <location>
        <begin position="62"/>
        <end position="79"/>
    </location>
</feature>
<dbReference type="Proteomes" id="UP000182658">
    <property type="component" value="Unassembled WGS sequence"/>
</dbReference>
<dbReference type="EMBL" id="KV875104">
    <property type="protein sequence ID" value="OIW24145.1"/>
    <property type="molecule type" value="Genomic_DNA"/>
</dbReference>
<evidence type="ECO:0000256" key="1">
    <source>
        <dbReference type="SAM" id="MobiDB-lite"/>
    </source>
</evidence>
<keyword evidence="4" id="KW-1185">Reference proteome</keyword>
<dbReference type="AlphaFoldDB" id="A0A1J7ISR9"/>
<accession>A0A1J7ISR9</accession>
<proteinExistence type="predicted"/>
<feature type="chain" id="PRO_5012250228" evidence="2">
    <location>
        <begin position="23"/>
        <end position="123"/>
    </location>
</feature>
<sequence>MSGFMLCDLCVLLFELLEVAYTLRRSVVITEAIDTKWMALLDQAAHYHMAWLKLPAKLTKESNTQSELNNRGGTTASSSHSKRELRRVSKPLKKLPVTAGGLTSRSELQALPYKIIAKDVGDG</sequence>
<feature type="region of interest" description="Disordered" evidence="1">
    <location>
        <begin position="62"/>
        <end position="90"/>
    </location>
</feature>
<gene>
    <name evidence="3" type="ORF">CONLIGDRAFT_648940</name>
</gene>